<reference evidence="2 3" key="1">
    <citation type="submission" date="2020-05" db="EMBL/GenBank/DDBJ databases">
        <title>Identification and distribution of gene clusters putatively required for synthesis of sphingolipid metabolism inhibitors in phylogenetically diverse species of the filamentous fungus Fusarium.</title>
        <authorList>
            <person name="Kim H.-S."/>
            <person name="Busman M."/>
            <person name="Brown D.W."/>
            <person name="Divon H."/>
            <person name="Uhlig S."/>
            <person name="Proctor R.H."/>
        </authorList>
    </citation>
    <scope>NUCLEOTIDE SEQUENCE [LARGE SCALE GENOMIC DNA]</scope>
    <source>
        <strain evidence="2 3">NRRL 13617</strain>
    </source>
</reference>
<comment type="caution">
    <text evidence="2">The sequence shown here is derived from an EMBL/GenBank/DDBJ whole genome shotgun (WGS) entry which is preliminary data.</text>
</comment>
<name>A0A8H5JHQ9_9HYPO</name>
<proteinExistence type="predicted"/>
<gene>
    <name evidence="2" type="ORF">FPHYL_8188</name>
</gene>
<protein>
    <submittedName>
        <fullName evidence="2">Dityrosine transporter</fullName>
    </submittedName>
</protein>
<feature type="compositionally biased region" description="Polar residues" evidence="1">
    <location>
        <begin position="169"/>
        <end position="180"/>
    </location>
</feature>
<evidence type="ECO:0000313" key="2">
    <source>
        <dbReference type="EMBL" id="KAF5555568.1"/>
    </source>
</evidence>
<dbReference type="OrthoDB" id="5072743at2759"/>
<feature type="region of interest" description="Disordered" evidence="1">
    <location>
        <begin position="131"/>
        <end position="180"/>
    </location>
</feature>
<feature type="compositionally biased region" description="Basic residues" evidence="1">
    <location>
        <begin position="159"/>
        <end position="168"/>
    </location>
</feature>
<dbReference type="EMBL" id="JAAOAQ010000300">
    <property type="protein sequence ID" value="KAF5555568.1"/>
    <property type="molecule type" value="Genomic_DNA"/>
</dbReference>
<evidence type="ECO:0000313" key="3">
    <source>
        <dbReference type="Proteomes" id="UP000582016"/>
    </source>
</evidence>
<sequence>MNSLKRKVQSNPNFSKLPKENEKEIMEYVQLQVQFCGDVARNFSTSDPDELSTILKDTFAFTSKVVLSDQQLLREIIDLNFDPLPLLRSPVPIDLDEVSRRLEVEAQRRSEIQRRQLTSWLWSWVPWPFTTKGPAATQQGSVKGTKRAREDDDEEEPPRRRKVIRKCKSTTVANKQNYGP</sequence>
<organism evidence="2 3">
    <name type="scientific">Fusarium phyllophilum</name>
    <dbReference type="NCBI Taxonomy" id="47803"/>
    <lineage>
        <taxon>Eukaryota</taxon>
        <taxon>Fungi</taxon>
        <taxon>Dikarya</taxon>
        <taxon>Ascomycota</taxon>
        <taxon>Pezizomycotina</taxon>
        <taxon>Sordariomycetes</taxon>
        <taxon>Hypocreomycetidae</taxon>
        <taxon>Hypocreales</taxon>
        <taxon>Nectriaceae</taxon>
        <taxon>Fusarium</taxon>
        <taxon>Fusarium fujikuroi species complex</taxon>
    </lineage>
</organism>
<keyword evidence="3" id="KW-1185">Reference proteome</keyword>
<accession>A0A8H5JHQ9</accession>
<evidence type="ECO:0000256" key="1">
    <source>
        <dbReference type="SAM" id="MobiDB-lite"/>
    </source>
</evidence>
<dbReference type="AlphaFoldDB" id="A0A8H5JHQ9"/>
<dbReference type="Proteomes" id="UP000582016">
    <property type="component" value="Unassembled WGS sequence"/>
</dbReference>